<name>A0ABW7IIL4_9VIBR</name>
<evidence type="ECO:0000313" key="3">
    <source>
        <dbReference type="Proteomes" id="UP001607125"/>
    </source>
</evidence>
<comment type="caution">
    <text evidence="2">The sequence shown here is derived from an EMBL/GenBank/DDBJ whole genome shotgun (WGS) entry which is preliminary data.</text>
</comment>
<feature type="transmembrane region" description="Helical" evidence="1">
    <location>
        <begin position="79"/>
        <end position="99"/>
    </location>
</feature>
<gene>
    <name evidence="2" type="ORF">ACGRH2_13070</name>
</gene>
<feature type="transmembrane region" description="Helical" evidence="1">
    <location>
        <begin position="7"/>
        <end position="26"/>
    </location>
</feature>
<keyword evidence="3" id="KW-1185">Reference proteome</keyword>
<organism evidence="2 3">
    <name type="scientific">Vibrio barjaei</name>
    <dbReference type="NCBI Taxonomy" id="1676683"/>
    <lineage>
        <taxon>Bacteria</taxon>
        <taxon>Pseudomonadati</taxon>
        <taxon>Pseudomonadota</taxon>
        <taxon>Gammaproteobacteria</taxon>
        <taxon>Vibrionales</taxon>
        <taxon>Vibrionaceae</taxon>
        <taxon>Vibrio</taxon>
    </lineage>
</organism>
<feature type="transmembrane region" description="Helical" evidence="1">
    <location>
        <begin position="46"/>
        <end position="67"/>
    </location>
</feature>
<dbReference type="RefSeq" id="WP_394629234.1">
    <property type="nucleotide sequence ID" value="NZ_JBIHSF010000008.1"/>
</dbReference>
<sequence>MIALRVAGWLTALASVTHILIIFGGASWYRFFGAGEQMAHMSELGHWYPALLTGTIALLLAVLSAYAFSGIKVVSPLPFTNLILVLISCVFLARGVLFIPAVLVLDSSYLQELAANMDFLVVTSIICSAIGICFGVGAYARISRTH</sequence>
<keyword evidence="1" id="KW-1133">Transmembrane helix</keyword>
<keyword evidence="1" id="KW-0812">Transmembrane</keyword>
<feature type="transmembrane region" description="Helical" evidence="1">
    <location>
        <begin position="119"/>
        <end position="140"/>
    </location>
</feature>
<protein>
    <submittedName>
        <fullName evidence="2">Uncharacterized protein</fullName>
    </submittedName>
</protein>
<evidence type="ECO:0000256" key="1">
    <source>
        <dbReference type="SAM" id="Phobius"/>
    </source>
</evidence>
<reference evidence="2 3" key="1">
    <citation type="submission" date="2024-10" db="EMBL/GenBank/DDBJ databases">
        <authorList>
            <person name="Yibar A."/>
            <person name="Saticioglu I.B."/>
            <person name="Duman M."/>
            <person name="Ajmi N."/>
            <person name="Gurler F."/>
            <person name="Ay H."/>
            <person name="Onuk E."/>
            <person name="Guler S."/>
            <person name="Romalde J.L."/>
        </authorList>
    </citation>
    <scope>NUCLEOTIDE SEQUENCE [LARGE SCALE GENOMIC DNA]</scope>
    <source>
        <strain evidence="2 3">1-TCBS-B</strain>
    </source>
</reference>
<keyword evidence="1" id="KW-0472">Membrane</keyword>
<dbReference type="Proteomes" id="UP001607125">
    <property type="component" value="Unassembled WGS sequence"/>
</dbReference>
<proteinExistence type="predicted"/>
<evidence type="ECO:0000313" key="2">
    <source>
        <dbReference type="EMBL" id="MFH0261331.1"/>
    </source>
</evidence>
<dbReference type="EMBL" id="JBIHSF010000008">
    <property type="protein sequence ID" value="MFH0261331.1"/>
    <property type="molecule type" value="Genomic_DNA"/>
</dbReference>
<accession>A0ABW7IIL4</accession>